<dbReference type="SUPFAM" id="SSF63748">
    <property type="entry name" value="Tudor/PWWP/MBT"/>
    <property type="match status" value="1"/>
</dbReference>
<organism evidence="2 3">
    <name type="scientific">Tropilaelaps mercedesae</name>
    <dbReference type="NCBI Taxonomy" id="418985"/>
    <lineage>
        <taxon>Eukaryota</taxon>
        <taxon>Metazoa</taxon>
        <taxon>Ecdysozoa</taxon>
        <taxon>Arthropoda</taxon>
        <taxon>Chelicerata</taxon>
        <taxon>Arachnida</taxon>
        <taxon>Acari</taxon>
        <taxon>Parasitiformes</taxon>
        <taxon>Mesostigmata</taxon>
        <taxon>Gamasina</taxon>
        <taxon>Dermanyssoidea</taxon>
        <taxon>Laelapidae</taxon>
        <taxon>Tropilaelaps</taxon>
    </lineage>
</organism>
<dbReference type="Gene3D" id="2.30.30.140">
    <property type="match status" value="1"/>
</dbReference>
<dbReference type="EMBL" id="MNPL01022655">
    <property type="protein sequence ID" value="OQR68996.1"/>
    <property type="molecule type" value="Genomic_DNA"/>
</dbReference>
<feature type="domain" description="Tudor" evidence="1">
    <location>
        <begin position="41"/>
        <end position="93"/>
    </location>
</feature>
<sequence length="182" mass="20037">MKAISESASSIRGQATIDDFCEGETLVSAPLLFGVSTRIQCRARVMRIYSETDVEVFYIDYGLIQNVPLKDLRLLTAVKLLKIGQLAIPCKLSRSLPQAIVHSMRQTKALKLMFSDEDDDGNVCDFAVGDDSTSCGSNRSDQNRCASNGLYYIKAMLPLPIGDPFTLRYLPRNPPPRGASAE</sequence>
<evidence type="ECO:0000259" key="1">
    <source>
        <dbReference type="Pfam" id="PF00567"/>
    </source>
</evidence>
<accession>A0A1V9X6G8</accession>
<evidence type="ECO:0000313" key="2">
    <source>
        <dbReference type="EMBL" id="OQR68996.1"/>
    </source>
</evidence>
<protein>
    <recommendedName>
        <fullName evidence="1">Tudor domain-containing protein</fullName>
    </recommendedName>
</protein>
<proteinExistence type="predicted"/>
<dbReference type="InterPro" id="IPR002999">
    <property type="entry name" value="Tudor"/>
</dbReference>
<dbReference type="Proteomes" id="UP000192247">
    <property type="component" value="Unassembled WGS sequence"/>
</dbReference>
<dbReference type="CDD" id="cd20379">
    <property type="entry name" value="Tudor_dTUD-like"/>
    <property type="match status" value="1"/>
</dbReference>
<name>A0A1V9X6G8_9ACAR</name>
<gene>
    <name evidence="2" type="ORF">BIW11_12538</name>
</gene>
<reference evidence="2 3" key="1">
    <citation type="journal article" date="2017" name="Gigascience">
        <title>Draft genome of the honey bee ectoparasitic mite, Tropilaelaps mercedesae, is shaped by the parasitic life history.</title>
        <authorList>
            <person name="Dong X."/>
            <person name="Armstrong S.D."/>
            <person name="Xia D."/>
            <person name="Makepeace B.L."/>
            <person name="Darby A.C."/>
            <person name="Kadowaki T."/>
        </authorList>
    </citation>
    <scope>NUCLEOTIDE SEQUENCE [LARGE SCALE GENOMIC DNA]</scope>
    <source>
        <strain evidence="2">Wuxi-XJTLU</strain>
    </source>
</reference>
<dbReference type="Pfam" id="PF00567">
    <property type="entry name" value="TUDOR"/>
    <property type="match status" value="1"/>
</dbReference>
<dbReference type="AlphaFoldDB" id="A0A1V9X6G8"/>
<evidence type="ECO:0000313" key="3">
    <source>
        <dbReference type="Proteomes" id="UP000192247"/>
    </source>
</evidence>
<keyword evidence="3" id="KW-1185">Reference proteome</keyword>
<comment type="caution">
    <text evidence="2">The sequence shown here is derived from an EMBL/GenBank/DDBJ whole genome shotgun (WGS) entry which is preliminary data.</text>
</comment>
<dbReference type="OrthoDB" id="6492171at2759"/>
<dbReference type="InParanoid" id="A0A1V9X6G8"/>